<comment type="caution">
    <text evidence="1">The sequence shown here is derived from an EMBL/GenBank/DDBJ whole genome shotgun (WGS) entry which is preliminary data.</text>
</comment>
<name>A0A2K3NA92_TRIPR</name>
<sequence length="88" mass="9976">MSLVYLAVEVASHKAFSDWLGTEAIFASRALELLVAMARDPFALYGRLQHRVYRHQSLITVQMQGYPLLSCDPFSLILLTWTYLNQGA</sequence>
<protein>
    <submittedName>
        <fullName evidence="1">Uncharacterized protein</fullName>
    </submittedName>
</protein>
<evidence type="ECO:0000313" key="1">
    <source>
        <dbReference type="EMBL" id="PNX99919.1"/>
    </source>
</evidence>
<gene>
    <name evidence="1" type="ORF">L195_g023191</name>
</gene>
<dbReference type="EMBL" id="ASHM01018309">
    <property type="protein sequence ID" value="PNX99919.1"/>
    <property type="molecule type" value="Genomic_DNA"/>
</dbReference>
<organism evidence="1 2">
    <name type="scientific">Trifolium pratense</name>
    <name type="common">Red clover</name>
    <dbReference type="NCBI Taxonomy" id="57577"/>
    <lineage>
        <taxon>Eukaryota</taxon>
        <taxon>Viridiplantae</taxon>
        <taxon>Streptophyta</taxon>
        <taxon>Embryophyta</taxon>
        <taxon>Tracheophyta</taxon>
        <taxon>Spermatophyta</taxon>
        <taxon>Magnoliopsida</taxon>
        <taxon>eudicotyledons</taxon>
        <taxon>Gunneridae</taxon>
        <taxon>Pentapetalae</taxon>
        <taxon>rosids</taxon>
        <taxon>fabids</taxon>
        <taxon>Fabales</taxon>
        <taxon>Fabaceae</taxon>
        <taxon>Papilionoideae</taxon>
        <taxon>50 kb inversion clade</taxon>
        <taxon>NPAAA clade</taxon>
        <taxon>Hologalegina</taxon>
        <taxon>IRL clade</taxon>
        <taxon>Trifolieae</taxon>
        <taxon>Trifolium</taxon>
    </lineage>
</organism>
<accession>A0A2K3NA92</accession>
<proteinExistence type="predicted"/>
<dbReference type="AlphaFoldDB" id="A0A2K3NA92"/>
<evidence type="ECO:0000313" key="2">
    <source>
        <dbReference type="Proteomes" id="UP000236291"/>
    </source>
</evidence>
<dbReference type="Proteomes" id="UP000236291">
    <property type="component" value="Unassembled WGS sequence"/>
</dbReference>
<reference evidence="1 2" key="1">
    <citation type="journal article" date="2014" name="Am. J. Bot.">
        <title>Genome assembly and annotation for red clover (Trifolium pratense; Fabaceae).</title>
        <authorList>
            <person name="Istvanek J."/>
            <person name="Jaros M."/>
            <person name="Krenek A."/>
            <person name="Repkova J."/>
        </authorList>
    </citation>
    <scope>NUCLEOTIDE SEQUENCE [LARGE SCALE GENOMIC DNA]</scope>
    <source>
        <strain evidence="2">cv. Tatra</strain>
        <tissue evidence="1">Young leaves</tissue>
    </source>
</reference>
<reference evidence="1 2" key="2">
    <citation type="journal article" date="2017" name="Front. Plant Sci.">
        <title>Gene Classification and Mining of Molecular Markers Useful in Red Clover (Trifolium pratense) Breeding.</title>
        <authorList>
            <person name="Istvanek J."/>
            <person name="Dluhosova J."/>
            <person name="Dluhos P."/>
            <person name="Patkova L."/>
            <person name="Nedelnik J."/>
            <person name="Repkova J."/>
        </authorList>
    </citation>
    <scope>NUCLEOTIDE SEQUENCE [LARGE SCALE GENOMIC DNA]</scope>
    <source>
        <strain evidence="2">cv. Tatra</strain>
        <tissue evidence="1">Young leaves</tissue>
    </source>
</reference>